<evidence type="ECO:0000256" key="1">
    <source>
        <dbReference type="ARBA" id="ARBA00004123"/>
    </source>
</evidence>
<feature type="compositionally biased region" description="Polar residues" evidence="12">
    <location>
        <begin position="72"/>
        <end position="85"/>
    </location>
</feature>
<evidence type="ECO:0000256" key="6">
    <source>
        <dbReference type="ARBA" id="ARBA00022840"/>
    </source>
</evidence>
<dbReference type="Pfam" id="PF00270">
    <property type="entry name" value="DEAD"/>
    <property type="match status" value="1"/>
</dbReference>
<keyword evidence="3" id="KW-0547">Nucleotide-binding</keyword>
<dbReference type="SMART" id="SM00487">
    <property type="entry name" value="DEXDc"/>
    <property type="match status" value="1"/>
</dbReference>
<evidence type="ECO:0000313" key="16">
    <source>
        <dbReference type="Proteomes" id="UP000237144"/>
    </source>
</evidence>
<evidence type="ECO:0000256" key="10">
    <source>
        <dbReference type="ARBA" id="ARBA00034617"/>
    </source>
</evidence>
<evidence type="ECO:0000256" key="9">
    <source>
        <dbReference type="ARBA" id="ARBA00023242"/>
    </source>
</evidence>
<dbReference type="GO" id="GO:0005524">
    <property type="term" value="F:ATP binding"/>
    <property type="evidence" value="ECO:0007669"/>
    <property type="project" value="UniProtKB-KW"/>
</dbReference>
<evidence type="ECO:0000256" key="5">
    <source>
        <dbReference type="ARBA" id="ARBA00022806"/>
    </source>
</evidence>
<dbReference type="GO" id="GO:0005694">
    <property type="term" value="C:chromosome"/>
    <property type="evidence" value="ECO:0007669"/>
    <property type="project" value="TreeGrafter"/>
</dbReference>
<evidence type="ECO:0000256" key="8">
    <source>
        <dbReference type="ARBA" id="ARBA00023235"/>
    </source>
</evidence>
<dbReference type="SMART" id="SM00956">
    <property type="entry name" value="RQC"/>
    <property type="match status" value="1"/>
</dbReference>
<accession>A0A2S5B5H4</accession>
<dbReference type="Gene3D" id="3.40.50.300">
    <property type="entry name" value="P-loop containing nucleotide triphosphate hydrolases"/>
    <property type="match status" value="2"/>
</dbReference>
<keyword evidence="16" id="KW-1185">Reference proteome</keyword>
<dbReference type="InterPro" id="IPR002464">
    <property type="entry name" value="DNA/RNA_helicase_DEAH_CS"/>
</dbReference>
<comment type="similarity">
    <text evidence="2">Belongs to the helicase family. RecQ subfamily.</text>
</comment>
<dbReference type="InterPro" id="IPR001650">
    <property type="entry name" value="Helicase_C-like"/>
</dbReference>
<evidence type="ECO:0000256" key="4">
    <source>
        <dbReference type="ARBA" id="ARBA00022801"/>
    </source>
</evidence>
<dbReference type="NCBIfam" id="TIGR00614">
    <property type="entry name" value="recQ_fam"/>
    <property type="match status" value="1"/>
</dbReference>
<dbReference type="PROSITE" id="PS00690">
    <property type="entry name" value="DEAH_ATP_HELICASE"/>
    <property type="match status" value="1"/>
</dbReference>
<dbReference type="CDD" id="cd18794">
    <property type="entry name" value="SF2_C_RecQ"/>
    <property type="match status" value="1"/>
</dbReference>
<gene>
    <name evidence="15" type="ORF">BMF94_4947</name>
</gene>
<dbReference type="GO" id="GO:0005737">
    <property type="term" value="C:cytoplasm"/>
    <property type="evidence" value="ECO:0007669"/>
    <property type="project" value="TreeGrafter"/>
</dbReference>
<dbReference type="InterPro" id="IPR011545">
    <property type="entry name" value="DEAD/DEAH_box_helicase_dom"/>
</dbReference>
<keyword evidence="5 15" id="KW-0347">Helicase</keyword>
<dbReference type="PANTHER" id="PTHR13710:SF153">
    <property type="entry name" value="RECQ-LIKE DNA HELICASE BLM"/>
    <property type="match status" value="1"/>
</dbReference>
<dbReference type="SUPFAM" id="SSF52540">
    <property type="entry name" value="P-loop containing nucleoside triphosphate hydrolases"/>
    <property type="match status" value="1"/>
</dbReference>
<evidence type="ECO:0000259" key="14">
    <source>
        <dbReference type="PROSITE" id="PS51194"/>
    </source>
</evidence>
<feature type="domain" description="Helicase ATP-binding" evidence="13">
    <location>
        <begin position="494"/>
        <end position="673"/>
    </location>
</feature>
<keyword evidence="8" id="KW-0413">Isomerase</keyword>
<dbReference type="GO" id="GO:0006260">
    <property type="term" value="P:DNA replication"/>
    <property type="evidence" value="ECO:0007669"/>
    <property type="project" value="InterPro"/>
</dbReference>
<dbReference type="InterPro" id="IPR036388">
    <property type="entry name" value="WH-like_DNA-bd_sf"/>
</dbReference>
<dbReference type="STRING" id="741276.A0A2S5B5H4"/>
<reference evidence="15 16" key="1">
    <citation type="journal article" date="2018" name="Front. Microbiol.">
        <title>Prospects for Fungal Bioremediation of Acidic Radioactive Waste Sites: Characterization and Genome Sequence of Rhodotorula taiwanensis MD1149.</title>
        <authorList>
            <person name="Tkavc R."/>
            <person name="Matrosova V.Y."/>
            <person name="Grichenko O.E."/>
            <person name="Gostincar C."/>
            <person name="Volpe R.P."/>
            <person name="Klimenkova P."/>
            <person name="Gaidamakova E.K."/>
            <person name="Zhou C.E."/>
            <person name="Stewart B.J."/>
            <person name="Lyman M.G."/>
            <person name="Malfatti S.A."/>
            <person name="Rubinfeld B."/>
            <person name="Courtot M."/>
            <person name="Singh J."/>
            <person name="Dalgard C.L."/>
            <person name="Hamilton T."/>
            <person name="Frey K.G."/>
            <person name="Gunde-Cimerman N."/>
            <person name="Dugan L."/>
            <person name="Daly M.J."/>
        </authorList>
    </citation>
    <scope>NUCLEOTIDE SEQUENCE [LARGE SCALE GENOMIC DNA]</scope>
    <source>
        <strain evidence="15 16">MD1149</strain>
    </source>
</reference>
<dbReference type="SUPFAM" id="SSF46785">
    <property type="entry name" value="Winged helix' DNA-binding domain"/>
    <property type="match status" value="1"/>
</dbReference>
<keyword evidence="4" id="KW-0378">Hydrolase</keyword>
<dbReference type="InterPro" id="IPR032284">
    <property type="entry name" value="RecQ_Zn-bd"/>
</dbReference>
<feature type="compositionally biased region" description="Gly residues" evidence="12">
    <location>
        <begin position="12"/>
        <end position="22"/>
    </location>
</feature>
<dbReference type="FunFam" id="3.40.50.300:FF:001975">
    <property type="entry name" value="ATP-dependent DNA helicase"/>
    <property type="match status" value="1"/>
</dbReference>
<feature type="region of interest" description="Disordered" evidence="12">
    <location>
        <begin position="1"/>
        <end position="197"/>
    </location>
</feature>
<dbReference type="InterPro" id="IPR036390">
    <property type="entry name" value="WH_DNA-bd_sf"/>
</dbReference>
<feature type="compositionally biased region" description="Polar residues" evidence="12">
    <location>
        <begin position="175"/>
        <end position="193"/>
    </location>
</feature>
<proteinExistence type="inferred from homology"/>
<dbReference type="InterPro" id="IPR018982">
    <property type="entry name" value="RQC_domain"/>
</dbReference>
<feature type="region of interest" description="Disordered" evidence="12">
    <location>
        <begin position="388"/>
        <end position="413"/>
    </location>
</feature>
<dbReference type="GO" id="GO:0009378">
    <property type="term" value="F:four-way junction helicase activity"/>
    <property type="evidence" value="ECO:0007669"/>
    <property type="project" value="TreeGrafter"/>
</dbReference>
<dbReference type="InterPro" id="IPR014001">
    <property type="entry name" value="Helicase_ATP-bd"/>
</dbReference>
<feature type="compositionally biased region" description="Basic residues" evidence="12">
    <location>
        <begin position="1006"/>
        <end position="1029"/>
    </location>
</feature>
<feature type="compositionally biased region" description="Low complexity" evidence="12">
    <location>
        <begin position="1"/>
        <end position="11"/>
    </location>
</feature>
<dbReference type="Proteomes" id="UP000237144">
    <property type="component" value="Unassembled WGS sequence"/>
</dbReference>
<dbReference type="PROSITE" id="PS51194">
    <property type="entry name" value="HELICASE_CTER"/>
    <property type="match status" value="1"/>
</dbReference>
<evidence type="ECO:0000256" key="7">
    <source>
        <dbReference type="ARBA" id="ARBA00023125"/>
    </source>
</evidence>
<feature type="compositionally biased region" description="Polar residues" evidence="12">
    <location>
        <begin position="103"/>
        <end position="112"/>
    </location>
</feature>
<dbReference type="InterPro" id="IPR027417">
    <property type="entry name" value="P-loop_NTPase"/>
</dbReference>
<organism evidence="15 16">
    <name type="scientific">Rhodotorula taiwanensis</name>
    <dbReference type="NCBI Taxonomy" id="741276"/>
    <lineage>
        <taxon>Eukaryota</taxon>
        <taxon>Fungi</taxon>
        <taxon>Dikarya</taxon>
        <taxon>Basidiomycota</taxon>
        <taxon>Pucciniomycotina</taxon>
        <taxon>Microbotryomycetes</taxon>
        <taxon>Sporidiobolales</taxon>
        <taxon>Sporidiobolaceae</taxon>
        <taxon>Rhodotorula</taxon>
    </lineage>
</organism>
<dbReference type="PANTHER" id="PTHR13710">
    <property type="entry name" value="DNA HELICASE RECQ FAMILY MEMBER"/>
    <property type="match status" value="1"/>
</dbReference>
<dbReference type="AlphaFoldDB" id="A0A2S5B5H4"/>
<evidence type="ECO:0000313" key="15">
    <source>
        <dbReference type="EMBL" id="POY72032.1"/>
    </source>
</evidence>
<evidence type="ECO:0000256" key="2">
    <source>
        <dbReference type="ARBA" id="ARBA00005446"/>
    </source>
</evidence>
<dbReference type="Pfam" id="PF09382">
    <property type="entry name" value="RQC"/>
    <property type="match status" value="1"/>
</dbReference>
<protein>
    <recommendedName>
        <fullName evidence="11">DNA 3'-5' helicase</fullName>
        <ecNumber evidence="11">5.6.2.4</ecNumber>
    </recommendedName>
</protein>
<dbReference type="Pfam" id="PF00271">
    <property type="entry name" value="Helicase_C"/>
    <property type="match status" value="1"/>
</dbReference>
<dbReference type="EMBL" id="PJQD01000061">
    <property type="protein sequence ID" value="POY72032.1"/>
    <property type="molecule type" value="Genomic_DNA"/>
</dbReference>
<comment type="caution">
    <text evidence="15">The sequence shown here is derived from an EMBL/GenBank/DDBJ whole genome shotgun (WGS) entry which is preliminary data.</text>
</comment>
<evidence type="ECO:0000259" key="13">
    <source>
        <dbReference type="PROSITE" id="PS51192"/>
    </source>
</evidence>
<name>A0A2S5B5H4_9BASI</name>
<dbReference type="Pfam" id="PF16124">
    <property type="entry name" value="RecQ_Zn_bind"/>
    <property type="match status" value="1"/>
</dbReference>
<dbReference type="EC" id="5.6.2.4" evidence="11"/>
<dbReference type="OrthoDB" id="10261556at2759"/>
<feature type="region of interest" description="Disordered" evidence="12">
    <location>
        <begin position="1002"/>
        <end position="1047"/>
    </location>
</feature>
<dbReference type="Gene3D" id="1.10.10.10">
    <property type="entry name" value="Winged helix-like DNA-binding domain superfamily/Winged helix DNA-binding domain"/>
    <property type="match status" value="1"/>
</dbReference>
<evidence type="ECO:0000256" key="11">
    <source>
        <dbReference type="ARBA" id="ARBA00034808"/>
    </source>
</evidence>
<comment type="subcellular location">
    <subcellularLocation>
        <location evidence="1">Nucleus</location>
    </subcellularLocation>
</comment>
<keyword evidence="6" id="KW-0067">ATP-binding</keyword>
<dbReference type="GO" id="GO:0043138">
    <property type="term" value="F:3'-5' DNA helicase activity"/>
    <property type="evidence" value="ECO:0007669"/>
    <property type="project" value="UniProtKB-EC"/>
</dbReference>
<dbReference type="InterPro" id="IPR004589">
    <property type="entry name" value="DNA_helicase_ATP-dep_RecQ"/>
</dbReference>
<keyword evidence="7" id="KW-0238">DNA-binding</keyword>
<dbReference type="GO" id="GO:0003677">
    <property type="term" value="F:DNA binding"/>
    <property type="evidence" value="ECO:0007669"/>
    <property type="project" value="UniProtKB-KW"/>
</dbReference>
<sequence length="1047" mass="113544">MSYAPAGVSCQVGGGGRGGRTGGQVATGPGSRGSPLRLVSEKRYGSYTGDGFKPFPSAPGGKRQTRPFALSSRVTTNSNAFSTGSARHGTEGATSGLLDYQSLPASGSSTASPRRRPSWAGRSPRASGYVPLPDLSKLPVTPAKRAATPSSEIDSYGLRGFETPSHRAPIRRRTSYTGASQDSGYGTQRSVTPSELDDDKMVIEDSENDDAPNDPTRDVTPALGALRLSSQAGQSGSGASTGAATSFRRGDMLEQLLECARLGTSWTVESVSVDELKFGLVVTLSPLIEDRIEAIGVDMSLRGGARTTFETDLAERASILSALLDTFESGSALTVAGHDRADLEASLARVESRIRTERTRVAGGPVGATRSDSRLGFTGDKTARLASAGSHASGTLARPSQNEFASSGTPSKSRLFTQTASGRIVLPQEEAARLLAGVNFDDDDDDDDSDSDSDILLCSVGGAPKAHRWSRDVERARRLRFHLSKFRENQLTVINATLAGRDTFVALPTGAGKSLCFQLPAVVTSGTTDGVTVVVSPLLSLANDQMRALEKKRIPAVFIRSEMDKADREAAWDSLRAVRPRTRLVYVTPEQISGSRVFQNILGELYHRKQLARFVFDEAHCIASWGRDFRPEYRNLGGLRRDYPNVPIMALTATATEATRDDIIATLGMVDAVVVTASLNRENLSYQVRQKGSNVVKDIANLIRTEYDGESGIIYCRARASCEEVAQKLRNDYKIRAAFNHAGSPDDERSRVQRAWKAGEVDAMVATTAFGMGIDKPDVRFVFHHSLPNSLDDYYQETGRAGRDGAPSTCVLFYRENDTHTCKRIIEHESSSPEVQARKRALYDSVIEYCTNRSECRRAKLLEYFGEQLSPGACDKTCDICLSPPLGEVQQEDGTEFARQALRLVRELQDRGKFTKRDVVSVFRGTSSTKVEAKEYPNIAGAGAGRSLSLPDCEQFFGHLIQCGVLGEHLCTTKWATVAYIVVGKKADRLRDGTLTVRIEITSKPAAKRPGKARKPRAPTTAKTKRRQDRRSGSSLLDDLSDPDYKG</sequence>
<feature type="compositionally biased region" description="Polar residues" evidence="12">
    <location>
        <begin position="390"/>
        <end position="413"/>
    </location>
</feature>
<dbReference type="GO" id="GO:0016787">
    <property type="term" value="F:hydrolase activity"/>
    <property type="evidence" value="ECO:0007669"/>
    <property type="project" value="UniProtKB-KW"/>
</dbReference>
<dbReference type="FunFam" id="3.40.50.300:FF:001389">
    <property type="entry name" value="ATP-dependent DNA helicase RecQ"/>
    <property type="match status" value="1"/>
</dbReference>
<dbReference type="SMART" id="SM00490">
    <property type="entry name" value="HELICc"/>
    <property type="match status" value="1"/>
</dbReference>
<dbReference type="PROSITE" id="PS51192">
    <property type="entry name" value="HELICASE_ATP_BIND_1"/>
    <property type="match status" value="1"/>
</dbReference>
<dbReference type="GO" id="GO:0005634">
    <property type="term" value="C:nucleus"/>
    <property type="evidence" value="ECO:0007669"/>
    <property type="project" value="UniProtKB-SubCell"/>
</dbReference>
<dbReference type="GO" id="GO:0000724">
    <property type="term" value="P:double-strand break repair via homologous recombination"/>
    <property type="evidence" value="ECO:0007669"/>
    <property type="project" value="TreeGrafter"/>
</dbReference>
<feature type="domain" description="Helicase C-terminal" evidence="14">
    <location>
        <begin position="687"/>
        <end position="846"/>
    </location>
</feature>
<keyword evidence="9" id="KW-0539">Nucleus</keyword>
<evidence type="ECO:0000256" key="3">
    <source>
        <dbReference type="ARBA" id="ARBA00022741"/>
    </source>
</evidence>
<evidence type="ECO:0000256" key="12">
    <source>
        <dbReference type="SAM" id="MobiDB-lite"/>
    </source>
</evidence>
<comment type="catalytic activity">
    <reaction evidence="10">
        <text>Couples ATP hydrolysis with the unwinding of duplex DNA by translocating in the 3'-5' direction.</text>
        <dbReference type="EC" id="5.6.2.4"/>
    </reaction>
</comment>
<dbReference type="CDD" id="cd17920">
    <property type="entry name" value="DEXHc_RecQ"/>
    <property type="match status" value="1"/>
</dbReference>